<feature type="compositionally biased region" description="Basic residues" evidence="1">
    <location>
        <begin position="10"/>
        <end position="24"/>
    </location>
</feature>
<protein>
    <recommendedName>
        <fullName evidence="4">Polynucleotide adenylyltransferase</fullName>
    </recommendedName>
</protein>
<evidence type="ECO:0000256" key="1">
    <source>
        <dbReference type="SAM" id="MobiDB-lite"/>
    </source>
</evidence>
<proteinExistence type="predicted"/>
<comment type="caution">
    <text evidence="2">The sequence shown here is derived from an EMBL/GenBank/DDBJ whole genome shotgun (WGS) entry which is preliminary data.</text>
</comment>
<evidence type="ECO:0000313" key="2">
    <source>
        <dbReference type="EMBL" id="EEQ10843.1"/>
    </source>
</evidence>
<keyword evidence="3" id="KW-1185">Reference proteome</keyword>
<dbReference type="Proteomes" id="UP000003027">
    <property type="component" value="Unassembled WGS sequence"/>
</dbReference>
<dbReference type="InterPro" id="IPR052191">
    <property type="entry name" value="tRNA_ntf/polyA_polymerase_I"/>
</dbReference>
<sequence length="86" mass="9812">MPGEDNVARKERRPARTHTGRKNHAVPDSEQSPMTIIPRDQHNISRREISDNALKVLYRLNKSGYEAYLVGGGVRDLLLGQKTKRF</sequence>
<name>A0ABP2EIM3_YERMW</name>
<dbReference type="InterPro" id="IPR043519">
    <property type="entry name" value="NT_sf"/>
</dbReference>
<feature type="region of interest" description="Disordered" evidence="1">
    <location>
        <begin position="1"/>
        <end position="41"/>
    </location>
</feature>
<dbReference type="Gene3D" id="3.30.460.10">
    <property type="entry name" value="Beta Polymerase, domain 2"/>
    <property type="match status" value="1"/>
</dbReference>
<dbReference type="PANTHER" id="PTHR43051">
    <property type="entry name" value="POLYNUCLEOTIDE ADENYLYLTRANSFERASE FAMILY PROTEIN"/>
    <property type="match status" value="1"/>
</dbReference>
<evidence type="ECO:0008006" key="4">
    <source>
        <dbReference type="Google" id="ProtNLM"/>
    </source>
</evidence>
<gene>
    <name evidence="2" type="ORF">ymoll0001_8960</name>
</gene>
<organism evidence="2 3">
    <name type="scientific">Yersinia mollaretii (strain ATCC 43969 / DSM 18520 / CIP 103324 / CNY 7263 / WAIP 204)</name>
    <dbReference type="NCBI Taxonomy" id="349967"/>
    <lineage>
        <taxon>Bacteria</taxon>
        <taxon>Pseudomonadati</taxon>
        <taxon>Pseudomonadota</taxon>
        <taxon>Gammaproteobacteria</taxon>
        <taxon>Enterobacterales</taxon>
        <taxon>Yersiniaceae</taxon>
        <taxon>Yersinia</taxon>
    </lineage>
</organism>
<dbReference type="EMBL" id="AALD02000014">
    <property type="protein sequence ID" value="EEQ10843.1"/>
    <property type="molecule type" value="Genomic_DNA"/>
</dbReference>
<accession>A0ABP2EIM3</accession>
<reference evidence="2" key="1">
    <citation type="submission" date="2008-12" db="EMBL/GenBank/DDBJ databases">
        <title>Annotation of the Yersinia mollaretii ATCC 43969 genome.</title>
        <authorList>
            <person name="Read T.D."/>
            <person name="Akmal A."/>
            <person name="Bishop-Lilly K."/>
            <person name="Chen P.E."/>
            <person name="Cook C."/>
            <person name="Kiley M.P."/>
            <person name="Lentz S."/>
            <person name="Mateczun A."/>
            <person name="Nagarajan N."/>
            <person name="Nolan N."/>
            <person name="Osborne B.I."/>
            <person name="Pop M."/>
            <person name="Sozhamannan S."/>
            <person name="Stewart A.C."/>
            <person name="Sulakvelidze A."/>
            <person name="Thomason B."/>
            <person name="Willner K."/>
            <person name="Zwick M.E."/>
        </authorList>
    </citation>
    <scope>NUCLEOTIDE SEQUENCE [LARGE SCALE GENOMIC DNA]</scope>
    <source>
        <strain evidence="2">ATCC 43969</strain>
    </source>
</reference>
<dbReference type="PANTHER" id="PTHR43051:SF1">
    <property type="entry name" value="POLYNUCLEOTIDE ADENYLYLTRANSFERASE FAMILY PROTEIN"/>
    <property type="match status" value="1"/>
</dbReference>
<dbReference type="SUPFAM" id="SSF81301">
    <property type="entry name" value="Nucleotidyltransferase"/>
    <property type="match status" value="1"/>
</dbReference>
<evidence type="ECO:0000313" key="3">
    <source>
        <dbReference type="Proteomes" id="UP000003027"/>
    </source>
</evidence>